<evidence type="ECO:0000256" key="14">
    <source>
        <dbReference type="SAM" id="MobiDB-lite"/>
    </source>
</evidence>
<evidence type="ECO:0000256" key="6">
    <source>
        <dbReference type="ARBA" id="ARBA00022729"/>
    </source>
</evidence>
<comment type="subcellular location">
    <subcellularLocation>
        <location evidence="1">Cell membrane</location>
        <topology evidence="1">Single-pass membrane protein</topology>
    </subcellularLocation>
</comment>
<feature type="domain" description="Protein kinase" evidence="15">
    <location>
        <begin position="90"/>
        <end position="374"/>
    </location>
</feature>
<evidence type="ECO:0000313" key="16">
    <source>
        <dbReference type="EMBL" id="TKW36615.1"/>
    </source>
</evidence>
<dbReference type="FunFam" id="3.30.200.20:FF:000228">
    <property type="entry name" value="Serine/threonine-protein kinase BIK1"/>
    <property type="match status" value="1"/>
</dbReference>
<dbReference type="InterPro" id="IPR000719">
    <property type="entry name" value="Prot_kinase_dom"/>
</dbReference>
<evidence type="ECO:0000256" key="8">
    <source>
        <dbReference type="ARBA" id="ARBA00022777"/>
    </source>
</evidence>
<dbReference type="EC" id="2.7.11.1" evidence="2"/>
<dbReference type="Gramene" id="TKW36615">
    <property type="protein sequence ID" value="TKW36615"/>
    <property type="gene ID" value="SEVIR_2G451700v2"/>
</dbReference>
<keyword evidence="3" id="KW-1003">Cell membrane</keyword>
<dbReference type="Proteomes" id="UP000298652">
    <property type="component" value="Chromosome 2"/>
</dbReference>
<dbReference type="PROSITE" id="PS50011">
    <property type="entry name" value="PROTEIN_KINASE_DOM"/>
    <property type="match status" value="1"/>
</dbReference>
<dbReference type="Gene3D" id="3.30.200.20">
    <property type="entry name" value="Phosphorylase Kinase, domain 1"/>
    <property type="match status" value="1"/>
</dbReference>
<dbReference type="InterPro" id="IPR001245">
    <property type="entry name" value="Ser-Thr/Tyr_kinase_cat_dom"/>
</dbReference>
<dbReference type="PANTHER" id="PTHR45621">
    <property type="entry name" value="OS01G0588500 PROTEIN-RELATED"/>
    <property type="match status" value="1"/>
</dbReference>
<keyword evidence="4" id="KW-0808">Transferase</keyword>
<keyword evidence="6" id="KW-0732">Signal</keyword>
<evidence type="ECO:0000256" key="1">
    <source>
        <dbReference type="ARBA" id="ARBA00004162"/>
    </source>
</evidence>
<evidence type="ECO:0000256" key="13">
    <source>
        <dbReference type="PROSITE-ProRule" id="PRU10141"/>
    </source>
</evidence>
<evidence type="ECO:0000256" key="2">
    <source>
        <dbReference type="ARBA" id="ARBA00012513"/>
    </source>
</evidence>
<dbReference type="InterPro" id="IPR011009">
    <property type="entry name" value="Kinase-like_dom_sf"/>
</dbReference>
<dbReference type="FunFam" id="1.10.510.10:FF:000468">
    <property type="entry name" value="PTI1-like tyrosine-protein kinase 3"/>
    <property type="match status" value="1"/>
</dbReference>
<dbReference type="GO" id="GO:0004674">
    <property type="term" value="F:protein serine/threonine kinase activity"/>
    <property type="evidence" value="ECO:0007669"/>
    <property type="project" value="UniProtKB-EC"/>
</dbReference>
<evidence type="ECO:0000256" key="4">
    <source>
        <dbReference type="ARBA" id="ARBA00022679"/>
    </source>
</evidence>
<dbReference type="GO" id="GO:0005524">
    <property type="term" value="F:ATP binding"/>
    <property type="evidence" value="ECO:0007669"/>
    <property type="project" value="UniProtKB-UniRule"/>
</dbReference>
<feature type="compositionally biased region" description="Polar residues" evidence="14">
    <location>
        <begin position="377"/>
        <end position="395"/>
    </location>
</feature>
<feature type="binding site" evidence="13">
    <location>
        <position position="129"/>
    </location>
    <ligand>
        <name>ATP</name>
        <dbReference type="ChEBI" id="CHEBI:30616"/>
    </ligand>
</feature>
<dbReference type="AlphaFoldDB" id="A0A4U6W4F7"/>
<dbReference type="OMA" id="KNRPLMI"/>
<accession>A0A4U6W4F7</accession>
<keyword evidence="12" id="KW-1015">Disulfide bond</keyword>
<dbReference type="CDD" id="cd14066">
    <property type="entry name" value="STKc_IRAK"/>
    <property type="match status" value="1"/>
</dbReference>
<dbReference type="SMART" id="SM00220">
    <property type="entry name" value="S_TKc"/>
    <property type="match status" value="1"/>
</dbReference>
<keyword evidence="10" id="KW-1133">Transmembrane helix</keyword>
<proteinExistence type="predicted"/>
<dbReference type="PROSITE" id="PS00107">
    <property type="entry name" value="PROTEIN_KINASE_ATP"/>
    <property type="match status" value="1"/>
</dbReference>
<gene>
    <name evidence="16" type="ORF">SEVIR_2G451700v2</name>
</gene>
<evidence type="ECO:0000259" key="15">
    <source>
        <dbReference type="PROSITE" id="PS50011"/>
    </source>
</evidence>
<evidence type="ECO:0000256" key="3">
    <source>
        <dbReference type="ARBA" id="ARBA00022475"/>
    </source>
</evidence>
<dbReference type="InterPro" id="IPR017441">
    <property type="entry name" value="Protein_kinase_ATP_BS"/>
</dbReference>
<organism evidence="16 17">
    <name type="scientific">Setaria viridis</name>
    <name type="common">Green bristlegrass</name>
    <name type="synonym">Setaria italica subsp. viridis</name>
    <dbReference type="NCBI Taxonomy" id="4556"/>
    <lineage>
        <taxon>Eukaryota</taxon>
        <taxon>Viridiplantae</taxon>
        <taxon>Streptophyta</taxon>
        <taxon>Embryophyta</taxon>
        <taxon>Tracheophyta</taxon>
        <taxon>Spermatophyta</taxon>
        <taxon>Magnoliopsida</taxon>
        <taxon>Liliopsida</taxon>
        <taxon>Poales</taxon>
        <taxon>Poaceae</taxon>
        <taxon>PACMAD clade</taxon>
        <taxon>Panicoideae</taxon>
        <taxon>Panicodae</taxon>
        <taxon>Paniceae</taxon>
        <taxon>Cenchrinae</taxon>
        <taxon>Setaria</taxon>
    </lineage>
</organism>
<evidence type="ECO:0000256" key="11">
    <source>
        <dbReference type="ARBA" id="ARBA00023136"/>
    </source>
</evidence>
<evidence type="ECO:0000256" key="10">
    <source>
        <dbReference type="ARBA" id="ARBA00022989"/>
    </source>
</evidence>
<dbReference type="GO" id="GO:0005886">
    <property type="term" value="C:plasma membrane"/>
    <property type="evidence" value="ECO:0007669"/>
    <property type="project" value="UniProtKB-SubCell"/>
</dbReference>
<evidence type="ECO:0000313" key="17">
    <source>
        <dbReference type="Proteomes" id="UP000298652"/>
    </source>
</evidence>
<evidence type="ECO:0000256" key="9">
    <source>
        <dbReference type="ARBA" id="ARBA00022840"/>
    </source>
</evidence>
<evidence type="ECO:0000256" key="5">
    <source>
        <dbReference type="ARBA" id="ARBA00022692"/>
    </source>
</evidence>
<keyword evidence="11" id="KW-0472">Membrane</keyword>
<keyword evidence="5" id="KW-0812">Transmembrane</keyword>
<dbReference type="Pfam" id="PF07714">
    <property type="entry name" value="PK_Tyr_Ser-Thr"/>
    <property type="match status" value="1"/>
</dbReference>
<dbReference type="Gene3D" id="1.10.510.10">
    <property type="entry name" value="Transferase(Phosphotransferase) domain 1"/>
    <property type="match status" value="1"/>
</dbReference>
<keyword evidence="7 13" id="KW-0547">Nucleotide-binding</keyword>
<feature type="region of interest" description="Disordered" evidence="14">
    <location>
        <begin position="377"/>
        <end position="416"/>
    </location>
</feature>
<keyword evidence="9 13" id="KW-0067">ATP-binding</keyword>
<keyword evidence="17" id="KW-1185">Reference proteome</keyword>
<evidence type="ECO:0000256" key="7">
    <source>
        <dbReference type="ARBA" id="ARBA00022741"/>
    </source>
</evidence>
<sequence length="416" mass="44778">MGNCCTGSAKCANASTPFESKVTRSTASNNSAAGLGLGLATAKLASRRSSSRSSAFSGQLPGGGGGGGSDVVDGLKSFSMSDLRAATKNFGSSSYLGEGGFGCVYKGWMDEATLAPTKPGVGRMVAIKKLKKESFQGHREWLAEVTYLGELHHENLVRLVGYCSDSDSNKLLVYEYMVRGNLENHLFRRGTQPLSWPMRVSIAVDVARGMSFLHGQDNPVIFRDLKSSNVLLDADYRAKLSDFGLARDGPTGDRSHVSTRVVGTRGYAAPEYIATGHLSVKSDVYSFGVVLLELLTGRRSLPQSTTGATSATTLVDWAKPQLGERRKVIRIMDTRLGGQYPKKQANEVAALALRCLDNDPKNRPTMADGILPELEQLQQQSHHRSSYASSTTPVHRSSGRHSKSPTCPRSRASLIS</sequence>
<protein>
    <recommendedName>
        <fullName evidence="2">non-specific serine/threonine protein kinase</fullName>
        <ecNumber evidence="2">2.7.11.1</ecNumber>
    </recommendedName>
</protein>
<name>A0A4U6W4F7_SETVI</name>
<keyword evidence="8" id="KW-0418">Kinase</keyword>
<dbReference type="SUPFAM" id="SSF56112">
    <property type="entry name" value="Protein kinase-like (PK-like)"/>
    <property type="match status" value="1"/>
</dbReference>
<evidence type="ECO:0000256" key="12">
    <source>
        <dbReference type="ARBA" id="ARBA00023157"/>
    </source>
</evidence>
<reference evidence="16" key="1">
    <citation type="submission" date="2019-03" db="EMBL/GenBank/DDBJ databases">
        <title>WGS assembly of Setaria viridis.</title>
        <authorList>
            <person name="Huang P."/>
            <person name="Jenkins J."/>
            <person name="Grimwood J."/>
            <person name="Barry K."/>
            <person name="Healey A."/>
            <person name="Mamidi S."/>
            <person name="Sreedasyam A."/>
            <person name="Shu S."/>
            <person name="Feldman M."/>
            <person name="Wu J."/>
            <person name="Yu Y."/>
            <person name="Chen C."/>
            <person name="Johnson J."/>
            <person name="Rokhsar D."/>
            <person name="Baxter I."/>
            <person name="Schmutz J."/>
            <person name="Brutnell T."/>
            <person name="Kellogg E."/>
        </authorList>
    </citation>
    <scope>NUCLEOTIDE SEQUENCE [LARGE SCALE GENOMIC DNA]</scope>
</reference>
<dbReference type="InterPro" id="IPR050823">
    <property type="entry name" value="Plant_Ser_Thr_Prot_Kinase"/>
</dbReference>
<dbReference type="EMBL" id="CM016553">
    <property type="protein sequence ID" value="TKW36615.1"/>
    <property type="molecule type" value="Genomic_DNA"/>
</dbReference>